<feature type="region of interest" description="Disordered" evidence="6">
    <location>
        <begin position="190"/>
        <end position="209"/>
    </location>
</feature>
<dbReference type="AlphaFoldDB" id="A0A9Q8T5G9"/>
<feature type="transmembrane region" description="Helical" evidence="7">
    <location>
        <begin position="115"/>
        <end position="140"/>
    </location>
</feature>
<feature type="transmembrane region" description="Helical" evidence="7">
    <location>
        <begin position="520"/>
        <end position="537"/>
    </location>
</feature>
<dbReference type="SUPFAM" id="SSF103473">
    <property type="entry name" value="MFS general substrate transporter"/>
    <property type="match status" value="1"/>
</dbReference>
<feature type="transmembrane region" description="Helical" evidence="7">
    <location>
        <begin position="324"/>
        <end position="345"/>
    </location>
</feature>
<feature type="transmembrane region" description="Helical" evidence="7">
    <location>
        <begin position="662"/>
        <end position="683"/>
    </location>
</feature>
<dbReference type="GO" id="GO:0022857">
    <property type="term" value="F:transmembrane transporter activity"/>
    <property type="evidence" value="ECO:0007669"/>
    <property type="project" value="InterPro"/>
</dbReference>
<keyword evidence="10" id="KW-1185">Reference proteome</keyword>
<feature type="transmembrane region" description="Helical" evidence="7">
    <location>
        <begin position="606"/>
        <end position="624"/>
    </location>
</feature>
<dbReference type="Gene3D" id="1.20.1250.20">
    <property type="entry name" value="MFS general substrate transporter like domains"/>
    <property type="match status" value="1"/>
</dbReference>
<feature type="region of interest" description="Disordered" evidence="6">
    <location>
        <begin position="799"/>
        <end position="861"/>
    </location>
</feature>
<evidence type="ECO:0000256" key="1">
    <source>
        <dbReference type="ARBA" id="ARBA00004141"/>
    </source>
</evidence>
<comment type="subcellular location">
    <subcellularLocation>
        <location evidence="1">Membrane</location>
        <topology evidence="1">Multi-pass membrane protein</topology>
    </subcellularLocation>
</comment>
<feature type="transmembrane region" description="Helical" evidence="7">
    <location>
        <begin position="572"/>
        <end position="594"/>
    </location>
</feature>
<evidence type="ECO:0000256" key="3">
    <source>
        <dbReference type="ARBA" id="ARBA00022692"/>
    </source>
</evidence>
<name>A0A9Q8T5G9_9PEZI</name>
<dbReference type="Pfam" id="PF07690">
    <property type="entry name" value="MFS_1"/>
    <property type="match status" value="1"/>
</dbReference>
<evidence type="ECO:0000256" key="7">
    <source>
        <dbReference type="SAM" id="Phobius"/>
    </source>
</evidence>
<dbReference type="InterPro" id="IPR011701">
    <property type="entry name" value="MFS"/>
</dbReference>
<feature type="compositionally biased region" description="Basic and acidic residues" evidence="6">
    <location>
        <begin position="806"/>
        <end position="815"/>
    </location>
</feature>
<dbReference type="InterPro" id="IPR020846">
    <property type="entry name" value="MFS_dom"/>
</dbReference>
<keyword evidence="3 7" id="KW-0812">Transmembrane</keyword>
<evidence type="ECO:0000313" key="9">
    <source>
        <dbReference type="EMBL" id="UQC89599.1"/>
    </source>
</evidence>
<evidence type="ECO:0000256" key="4">
    <source>
        <dbReference type="ARBA" id="ARBA00022989"/>
    </source>
</evidence>
<feature type="transmembrane region" description="Helical" evidence="7">
    <location>
        <begin position="630"/>
        <end position="650"/>
    </location>
</feature>
<feature type="domain" description="Major facilitator superfamily (MFS) profile" evidence="8">
    <location>
        <begin position="214"/>
        <end position="726"/>
    </location>
</feature>
<evidence type="ECO:0000256" key="6">
    <source>
        <dbReference type="SAM" id="MobiDB-lite"/>
    </source>
</evidence>
<keyword evidence="2" id="KW-0813">Transport</keyword>
<protein>
    <submittedName>
        <fullName evidence="9">Major facilitator superfamily transporter</fullName>
    </submittedName>
</protein>
<feature type="region of interest" description="Disordered" evidence="6">
    <location>
        <begin position="1"/>
        <end position="35"/>
    </location>
</feature>
<dbReference type="RefSeq" id="XP_049151200.1">
    <property type="nucleotide sequence ID" value="XM_049294054.1"/>
</dbReference>
<evidence type="ECO:0000256" key="5">
    <source>
        <dbReference type="ARBA" id="ARBA00023136"/>
    </source>
</evidence>
<dbReference type="GO" id="GO:0016020">
    <property type="term" value="C:membrane"/>
    <property type="evidence" value="ECO:0007669"/>
    <property type="project" value="UniProtKB-SubCell"/>
</dbReference>
<keyword evidence="5 7" id="KW-0472">Membrane</keyword>
<dbReference type="PANTHER" id="PTHR23504:SF15">
    <property type="entry name" value="MAJOR FACILITATOR SUPERFAMILY (MFS) PROFILE DOMAIN-CONTAINING PROTEIN"/>
    <property type="match status" value="1"/>
</dbReference>
<feature type="transmembrane region" description="Helical" evidence="7">
    <location>
        <begin position="265"/>
        <end position="287"/>
    </location>
</feature>
<dbReference type="PANTHER" id="PTHR23504">
    <property type="entry name" value="MAJOR FACILITATOR SUPERFAMILY DOMAIN-CONTAINING PROTEIN 10"/>
    <property type="match status" value="1"/>
</dbReference>
<feature type="transmembrane region" description="Helical" evidence="7">
    <location>
        <begin position="299"/>
        <end position="318"/>
    </location>
</feature>
<dbReference type="EMBL" id="CP019480">
    <property type="protein sequence ID" value="UQC89599.1"/>
    <property type="molecule type" value="Genomic_DNA"/>
</dbReference>
<reference evidence="9" key="1">
    <citation type="journal article" date="2021" name="Mol. Plant Microbe Interact.">
        <title>Complete Genome Sequence of the Plant-Pathogenic Fungus Colletotrichum lupini.</title>
        <authorList>
            <person name="Baroncelli R."/>
            <person name="Pensec F."/>
            <person name="Da Lio D."/>
            <person name="Boufleur T."/>
            <person name="Vicente I."/>
            <person name="Sarrocco S."/>
            <person name="Picot A."/>
            <person name="Baraldi E."/>
            <person name="Sukno S."/>
            <person name="Thon M."/>
            <person name="Le Floch G."/>
        </authorList>
    </citation>
    <scope>NUCLEOTIDE SEQUENCE</scope>
    <source>
        <strain evidence="9">IMI 504893</strain>
    </source>
</reference>
<feature type="compositionally biased region" description="Basic residues" evidence="6">
    <location>
        <begin position="1"/>
        <end position="21"/>
    </location>
</feature>
<dbReference type="GeneID" id="73349064"/>
<keyword evidence="4 7" id="KW-1133">Transmembrane helix</keyword>
<accession>A0A9Q8T5G9</accession>
<evidence type="ECO:0000313" key="10">
    <source>
        <dbReference type="Proteomes" id="UP000830671"/>
    </source>
</evidence>
<proteinExistence type="predicted"/>
<dbReference type="CDD" id="cd17330">
    <property type="entry name" value="MFS_SLC46_TetA_like"/>
    <property type="match status" value="1"/>
</dbReference>
<evidence type="ECO:0000256" key="2">
    <source>
        <dbReference type="ARBA" id="ARBA00022448"/>
    </source>
</evidence>
<feature type="transmembrane region" description="Helical" evidence="7">
    <location>
        <begin position="399"/>
        <end position="423"/>
    </location>
</feature>
<dbReference type="PROSITE" id="PS50850">
    <property type="entry name" value="MFS"/>
    <property type="match status" value="1"/>
</dbReference>
<sequence>MGKGARRAARTHMPTHSHTPRLRMASQAPRPSCRAVGSLPTTWDLSPPHLPESLPGGQIQIFLLPRPRQWYGPGGLSPSWVWSVSGVALGFDVSWSSHRHRPRSLHIKLLASPELATFSLVSLCLFYLCFSTVAFHGYIISLEHQHAFLPSTRLAKQILAHTNLDHQLHDTVFLPRFLSPPKTLQELHLPTAHTPRINQDEEDRLHDGRPSRRLLGEHEVQASALSHDTDVSLCRICEPIAFMSIFPYVYKMVEHFNITEDKSKISVYAGMITSAFTLAEFSTGVVWGRLSDKIGRKPVLLMGLFGTALSSLVFGFAPNLTVALIARALGGLLNGNIGVLQTTVAELVTVKEHQPRAYTIMPLVWCLGSIVGPALGGLLAEPVQSYPQYFKAGSIWDQYPFLLPNLFSAATVFCGVVIGLLFLEETHAERKKRRDPGVELGKRIISWVSAKSCQIPARKAEKQALLDDDELPGYRTNESSPQLVGSESTIPEPTETLNLTEASIIDEIAEPPKVIFTRPVILNIISYGILAFHTMTFDQLFPVFLSTTPREHPDVHLPFKFPGGFSMETKSIGIILAVQGVYSMISTVFIFPWVTRRLGPLRLFRLLAISYFLLYLTTPYLALLPENLRIIGIYIMVIWKCTFSTMAYPSNAILLTNSAPSLMSLGTINGVAASTASLCRAFGPTISGFLYTLGIRTGYSGLAWWTSGAITIFGAFLSMHLTEPRGRLDEPVRDIETAVEPTEIEGLLVPLDDDEHEVEAGPSRRSGLHDWISVLATILDHLFLYTDCSIGQGVGNTMEAQGNSRHWKEMGDRRQGNRKGRNKEKKANGIFGGNTTEDRTYQTNPRKEKRRSGKDFGKEGNFSPLPGNSICSVGACEDLQSFDYNCNDNRDNLQPHELEGRGVFSLGRFLFSAKRNIGDVHARTWD</sequence>
<evidence type="ECO:0000259" key="8">
    <source>
        <dbReference type="PROSITE" id="PS50850"/>
    </source>
</evidence>
<feature type="transmembrane region" description="Helical" evidence="7">
    <location>
        <begin position="703"/>
        <end position="721"/>
    </location>
</feature>
<dbReference type="InterPro" id="IPR036259">
    <property type="entry name" value="MFS_trans_sf"/>
</dbReference>
<dbReference type="Proteomes" id="UP000830671">
    <property type="component" value="Chromosome 8"/>
</dbReference>
<gene>
    <name evidence="9" type="ORF">CLUP02_15130</name>
</gene>
<feature type="transmembrane region" description="Helical" evidence="7">
    <location>
        <begin position="357"/>
        <end position="379"/>
    </location>
</feature>
<organism evidence="9 10">
    <name type="scientific">Colletotrichum lupini</name>
    <dbReference type="NCBI Taxonomy" id="145971"/>
    <lineage>
        <taxon>Eukaryota</taxon>
        <taxon>Fungi</taxon>
        <taxon>Dikarya</taxon>
        <taxon>Ascomycota</taxon>
        <taxon>Pezizomycotina</taxon>
        <taxon>Sordariomycetes</taxon>
        <taxon>Hypocreomycetidae</taxon>
        <taxon>Glomerellales</taxon>
        <taxon>Glomerellaceae</taxon>
        <taxon>Colletotrichum</taxon>
        <taxon>Colletotrichum acutatum species complex</taxon>
    </lineage>
</organism>
<dbReference type="KEGG" id="clup:CLUP02_15130"/>